<dbReference type="EMBL" id="CAJOBC010009165">
    <property type="protein sequence ID" value="CAF3980904.1"/>
    <property type="molecule type" value="Genomic_DNA"/>
</dbReference>
<comment type="caution">
    <text evidence="2">The sequence shown here is derived from an EMBL/GenBank/DDBJ whole genome shotgun (WGS) entry which is preliminary data.</text>
</comment>
<evidence type="ECO:0000313" key="3">
    <source>
        <dbReference type="EMBL" id="CAF3667454.1"/>
    </source>
</evidence>
<dbReference type="Proteomes" id="UP000663829">
    <property type="component" value="Unassembled WGS sequence"/>
</dbReference>
<name>A0A814XIQ2_9BILA</name>
<evidence type="ECO:0000313" key="5">
    <source>
        <dbReference type="Proteomes" id="UP000663829"/>
    </source>
</evidence>
<dbReference type="Proteomes" id="UP000681722">
    <property type="component" value="Unassembled WGS sequence"/>
</dbReference>
<reference evidence="2" key="1">
    <citation type="submission" date="2021-02" db="EMBL/GenBank/DDBJ databases">
        <authorList>
            <person name="Nowell W R."/>
        </authorList>
    </citation>
    <scope>NUCLEOTIDE SEQUENCE</scope>
</reference>
<dbReference type="AlphaFoldDB" id="A0A814XIQ2"/>
<gene>
    <name evidence="2" type="ORF">GPM918_LOCUS24510</name>
    <name evidence="1" type="ORF">OVA965_LOCUS8783</name>
    <name evidence="4" type="ORF">SRO942_LOCUS24510</name>
    <name evidence="3" type="ORF">TMI583_LOCUS8779</name>
</gene>
<accession>A0A814XIQ2</accession>
<dbReference type="EMBL" id="CAJNOQ010009163">
    <property type="protein sequence ID" value="CAF1217199.1"/>
    <property type="molecule type" value="Genomic_DNA"/>
</dbReference>
<dbReference type="OrthoDB" id="440612at2759"/>
<proteinExistence type="predicted"/>
<protein>
    <submittedName>
        <fullName evidence="2">Uncharacterized protein</fullName>
    </submittedName>
</protein>
<dbReference type="Proteomes" id="UP000677228">
    <property type="component" value="Unassembled WGS sequence"/>
</dbReference>
<evidence type="ECO:0000313" key="2">
    <source>
        <dbReference type="EMBL" id="CAF1217199.1"/>
    </source>
</evidence>
<organism evidence="2 5">
    <name type="scientific">Didymodactylos carnosus</name>
    <dbReference type="NCBI Taxonomy" id="1234261"/>
    <lineage>
        <taxon>Eukaryota</taxon>
        <taxon>Metazoa</taxon>
        <taxon>Spiralia</taxon>
        <taxon>Gnathifera</taxon>
        <taxon>Rotifera</taxon>
        <taxon>Eurotatoria</taxon>
        <taxon>Bdelloidea</taxon>
        <taxon>Philodinida</taxon>
        <taxon>Philodinidae</taxon>
        <taxon>Didymodactylos</taxon>
    </lineage>
</organism>
<keyword evidence="5" id="KW-1185">Reference proteome</keyword>
<evidence type="ECO:0000313" key="1">
    <source>
        <dbReference type="EMBL" id="CAF0884223.1"/>
    </source>
</evidence>
<dbReference type="Proteomes" id="UP000682733">
    <property type="component" value="Unassembled WGS sequence"/>
</dbReference>
<dbReference type="EMBL" id="CAJOBA010003007">
    <property type="protein sequence ID" value="CAF3667454.1"/>
    <property type="molecule type" value="Genomic_DNA"/>
</dbReference>
<sequence>MTMCPLNPKWLRKQYEITMHGTIDEKYKFLIPETGFNMQFNNTVVYFRITLVGGYDRAIQYQCKMENDVRVFTGINFLSRDHFNSDNERQRAVDEMKTEAEKVGIEQEYLDQLKIVGWQTC</sequence>
<dbReference type="EMBL" id="CAJNOK010003006">
    <property type="protein sequence ID" value="CAF0884223.1"/>
    <property type="molecule type" value="Genomic_DNA"/>
</dbReference>
<evidence type="ECO:0000313" key="4">
    <source>
        <dbReference type="EMBL" id="CAF3980904.1"/>
    </source>
</evidence>